<dbReference type="NCBIfam" id="TIGR01173">
    <property type="entry name" value="glmU"/>
    <property type="match status" value="1"/>
</dbReference>
<dbReference type="PROSITE" id="PS00101">
    <property type="entry name" value="HEXAPEP_TRANSFERASES"/>
    <property type="match status" value="1"/>
</dbReference>
<evidence type="ECO:0000256" key="9">
    <source>
        <dbReference type="ARBA" id="ARBA00022723"/>
    </source>
</evidence>
<dbReference type="NCBIfam" id="NF010934">
    <property type="entry name" value="PRK14354.1"/>
    <property type="match status" value="1"/>
</dbReference>
<evidence type="ECO:0000259" key="21">
    <source>
        <dbReference type="Pfam" id="PF00483"/>
    </source>
</evidence>
<feature type="binding site" evidence="20">
    <location>
        <begin position="9"/>
        <end position="12"/>
    </location>
    <ligand>
        <name>UDP-N-acetyl-alpha-D-glucosamine</name>
        <dbReference type="ChEBI" id="CHEBI:57705"/>
    </ligand>
</feature>
<dbReference type="InterPro" id="IPR001451">
    <property type="entry name" value="Hexapep"/>
</dbReference>
<keyword evidence="11 20" id="KW-0460">Magnesium</keyword>
<dbReference type="Gene3D" id="2.160.10.10">
    <property type="entry name" value="Hexapeptide repeat proteins"/>
    <property type="match status" value="1"/>
</dbReference>
<dbReference type="Pfam" id="PF00132">
    <property type="entry name" value="Hexapep"/>
    <property type="match status" value="2"/>
</dbReference>
<comment type="pathway">
    <text evidence="20">Bacterial outer membrane biogenesis; LPS lipid A biosynthesis.</text>
</comment>
<keyword evidence="9 20" id="KW-0479">Metal-binding</keyword>
<feature type="region of interest" description="Linker" evidence="20">
    <location>
        <begin position="231"/>
        <end position="251"/>
    </location>
</feature>
<feature type="region of interest" description="N-acetyltransferase" evidence="20">
    <location>
        <begin position="252"/>
        <end position="458"/>
    </location>
</feature>
<dbReference type="SUPFAM" id="SSF53448">
    <property type="entry name" value="Nucleotide-diphospho-sugar transferases"/>
    <property type="match status" value="1"/>
</dbReference>
<keyword evidence="6 20" id="KW-0963">Cytoplasm</keyword>
<name>A0ABS4GQB4_9BACL</name>
<feature type="binding site" evidence="20">
    <location>
        <position position="333"/>
    </location>
    <ligand>
        <name>UDP-N-acetyl-alpha-D-glucosamine</name>
        <dbReference type="ChEBI" id="CHEBI:57705"/>
    </ligand>
</feature>
<evidence type="ECO:0000313" key="22">
    <source>
        <dbReference type="EMBL" id="MBP1932459.1"/>
    </source>
</evidence>
<dbReference type="InterPro" id="IPR029044">
    <property type="entry name" value="Nucleotide-diphossugar_trans"/>
</dbReference>
<dbReference type="Pfam" id="PF00483">
    <property type="entry name" value="NTP_transferase"/>
    <property type="match status" value="1"/>
</dbReference>
<dbReference type="EMBL" id="JAGGKT010000006">
    <property type="protein sequence ID" value="MBP1932459.1"/>
    <property type="molecule type" value="Genomic_DNA"/>
</dbReference>
<comment type="pathway">
    <text evidence="3 20">Nucleotide-sugar biosynthesis; UDP-N-acetyl-alpha-D-glucosamine biosynthesis; UDP-N-acetyl-alpha-D-glucosamine from N-acetyl-alpha-D-glucosamine 1-phosphate: step 1/1.</text>
</comment>
<evidence type="ECO:0000256" key="6">
    <source>
        <dbReference type="ARBA" id="ARBA00022490"/>
    </source>
</evidence>
<dbReference type="CDD" id="cd02540">
    <property type="entry name" value="GT2_GlmU_N_bac"/>
    <property type="match status" value="1"/>
</dbReference>
<comment type="catalytic activity">
    <reaction evidence="18 20">
        <text>N-acetyl-alpha-D-glucosamine 1-phosphate + UTP + H(+) = UDP-N-acetyl-alpha-D-glucosamine + diphosphate</text>
        <dbReference type="Rhea" id="RHEA:13509"/>
        <dbReference type="ChEBI" id="CHEBI:15378"/>
        <dbReference type="ChEBI" id="CHEBI:33019"/>
        <dbReference type="ChEBI" id="CHEBI:46398"/>
        <dbReference type="ChEBI" id="CHEBI:57705"/>
        <dbReference type="ChEBI" id="CHEBI:57776"/>
        <dbReference type="EC" id="2.7.7.23"/>
    </reaction>
</comment>
<dbReference type="Gene3D" id="3.90.550.10">
    <property type="entry name" value="Spore Coat Polysaccharide Biosynthesis Protein SpsA, Chain A"/>
    <property type="match status" value="1"/>
</dbReference>
<reference evidence="22 23" key="1">
    <citation type="submission" date="2021-03" db="EMBL/GenBank/DDBJ databases">
        <title>Genomic Encyclopedia of Type Strains, Phase IV (KMG-IV): sequencing the most valuable type-strain genomes for metagenomic binning, comparative biology and taxonomic classification.</title>
        <authorList>
            <person name="Goeker M."/>
        </authorList>
    </citation>
    <scope>NUCLEOTIDE SEQUENCE [LARGE SCALE GENOMIC DNA]</scope>
    <source>
        <strain evidence="22 23">DSM 24738</strain>
    </source>
</reference>
<gene>
    <name evidence="20" type="primary">glmU</name>
    <name evidence="22" type="ORF">J2Z37_002460</name>
</gene>
<comment type="pathway">
    <text evidence="2 20">Nucleotide-sugar biosynthesis; UDP-N-acetyl-alpha-D-glucosamine biosynthesis; N-acetyl-alpha-D-glucosamine 1-phosphate from alpha-D-glucosamine 6-phosphate (route II): step 2/2.</text>
</comment>
<feature type="binding site" evidence="20">
    <location>
        <begin position="78"/>
        <end position="79"/>
    </location>
    <ligand>
        <name>UDP-N-acetyl-alpha-D-glucosamine</name>
        <dbReference type="ChEBI" id="CHEBI:57705"/>
    </ligand>
</feature>
<organism evidence="22 23">
    <name type="scientific">Ammoniphilus resinae</name>
    <dbReference type="NCBI Taxonomy" id="861532"/>
    <lineage>
        <taxon>Bacteria</taxon>
        <taxon>Bacillati</taxon>
        <taxon>Bacillota</taxon>
        <taxon>Bacilli</taxon>
        <taxon>Bacillales</taxon>
        <taxon>Paenibacillaceae</taxon>
        <taxon>Aneurinibacillus group</taxon>
        <taxon>Ammoniphilus</taxon>
    </lineage>
</organism>
<sequence length="458" mass="50002">MNQKFAVVLAAGQGTRMKSKLYKVLHKVCGKPMVQHIVDKLKSISVDEIAVVVGHGADAVKQQLGSDINYAFQEQQLGTAHAVLMCKNLLKDKVGTTIVVTGDTPLIKEETLKGLMQHHLQVNAAATVLTTVLDDATGYGRIVRNQQSHVERIVEHKDATAEEREIREISTGIFCFDNQKLFAALAEVRNDNVQGEYYLPDVIEILTKQNEIISAYQTDDSEEGMGVNDRVQLSYAEQVMRRKINEGHMRNGVTLIDPATTYIEADVVIGRDSIIEPGTYLRGETVIGDDCVVGPQADLTDTTVENEVHIQYTVVHQSTIRNAASVGPFAYVRPGSDIGEHTKVGDFVELKNTKLGNGSKVSHLSYLGDATVGQHVNVGCGTITVNYDGVKKHRTLIGDHAFIGCNANLIAPVQIGDGAYVAAGSTINQDVPEQSMAIARERQINKEGYAAKLLRKEK</sequence>
<dbReference type="InterPro" id="IPR018357">
    <property type="entry name" value="Hexapep_transf_CS"/>
</dbReference>
<keyword evidence="14 20" id="KW-0511">Multifunctional enzyme</keyword>
<evidence type="ECO:0000256" key="8">
    <source>
        <dbReference type="ARBA" id="ARBA00022695"/>
    </source>
</evidence>
<dbReference type="InterPro" id="IPR011004">
    <property type="entry name" value="Trimer_LpxA-like_sf"/>
</dbReference>
<protein>
    <recommendedName>
        <fullName evidence="20">Bifunctional protein GlmU</fullName>
    </recommendedName>
    <domain>
        <recommendedName>
            <fullName evidence="20">UDP-N-acetylglucosamine pyrophosphorylase</fullName>
            <ecNumber evidence="20">2.7.7.23</ecNumber>
        </recommendedName>
        <alternativeName>
            <fullName evidence="20">N-acetylglucosamine-1-phosphate uridyltransferase</fullName>
        </alternativeName>
    </domain>
    <domain>
        <recommendedName>
            <fullName evidence="20">Glucosamine-1-phosphate N-acetyltransferase</fullName>
            <ecNumber evidence="20">2.3.1.157</ecNumber>
        </recommendedName>
    </domain>
</protein>
<evidence type="ECO:0000256" key="3">
    <source>
        <dbReference type="ARBA" id="ARBA00005208"/>
    </source>
</evidence>
<keyword evidence="12 20" id="KW-0133">Cell shape</keyword>
<accession>A0ABS4GQB4</accession>
<feature type="region of interest" description="Pyrophosphorylase" evidence="20">
    <location>
        <begin position="1"/>
        <end position="230"/>
    </location>
</feature>
<comment type="subcellular location">
    <subcellularLocation>
        <location evidence="1 20">Cytoplasm</location>
    </subcellularLocation>
</comment>
<feature type="binding site" evidence="20">
    <location>
        <position position="366"/>
    </location>
    <ligand>
        <name>UDP-N-acetyl-alpha-D-glucosamine</name>
        <dbReference type="ChEBI" id="CHEBI:57705"/>
    </ligand>
</feature>
<feature type="binding site" evidence="20">
    <location>
        <position position="351"/>
    </location>
    <ligand>
        <name>UDP-N-acetyl-alpha-D-glucosamine</name>
        <dbReference type="ChEBI" id="CHEBI:57705"/>
    </ligand>
</feature>
<dbReference type="EC" id="2.3.1.157" evidence="20"/>
<dbReference type="EC" id="2.7.7.23" evidence="20"/>
<keyword evidence="7 20" id="KW-0808">Transferase</keyword>
<comment type="catalytic activity">
    <reaction evidence="17 20">
        <text>alpha-D-glucosamine 1-phosphate + acetyl-CoA = N-acetyl-alpha-D-glucosamine 1-phosphate + CoA + H(+)</text>
        <dbReference type="Rhea" id="RHEA:13725"/>
        <dbReference type="ChEBI" id="CHEBI:15378"/>
        <dbReference type="ChEBI" id="CHEBI:57287"/>
        <dbReference type="ChEBI" id="CHEBI:57288"/>
        <dbReference type="ChEBI" id="CHEBI:57776"/>
        <dbReference type="ChEBI" id="CHEBI:58516"/>
        <dbReference type="EC" id="2.3.1.157"/>
    </reaction>
</comment>
<keyword evidence="10 20" id="KW-0677">Repeat</keyword>
<dbReference type="PANTHER" id="PTHR43584">
    <property type="entry name" value="NUCLEOTIDYL TRANSFERASE"/>
    <property type="match status" value="1"/>
</dbReference>
<comment type="caution">
    <text evidence="20">Lacks conserved residue(s) required for the propagation of feature annotation.</text>
</comment>
<keyword evidence="16 20" id="KW-0961">Cell wall biogenesis/degradation</keyword>
<dbReference type="GO" id="GO:0003977">
    <property type="term" value="F:UDP-N-acetylglucosamine diphosphorylase activity"/>
    <property type="evidence" value="ECO:0007669"/>
    <property type="project" value="UniProtKB-EC"/>
</dbReference>
<evidence type="ECO:0000256" key="20">
    <source>
        <dbReference type="HAMAP-Rule" id="MF_01631"/>
    </source>
</evidence>
<feature type="binding site" evidence="20">
    <location>
        <position position="23"/>
    </location>
    <ligand>
        <name>UDP-N-acetyl-alpha-D-glucosamine</name>
        <dbReference type="ChEBI" id="CHEBI:57705"/>
    </ligand>
</feature>
<dbReference type="Proteomes" id="UP001519343">
    <property type="component" value="Unassembled WGS sequence"/>
</dbReference>
<dbReference type="GO" id="GO:0019134">
    <property type="term" value="F:glucosamine-1-phosphate N-acetyltransferase activity"/>
    <property type="evidence" value="ECO:0007669"/>
    <property type="project" value="UniProtKB-EC"/>
</dbReference>
<dbReference type="InterPro" id="IPR038009">
    <property type="entry name" value="GlmU_C_LbH"/>
</dbReference>
<evidence type="ECO:0000256" key="10">
    <source>
        <dbReference type="ARBA" id="ARBA00022737"/>
    </source>
</evidence>
<comment type="similarity">
    <text evidence="4 20">In the C-terminal section; belongs to the transferase hexapeptide repeat family.</text>
</comment>
<feature type="binding site" evidence="20">
    <location>
        <position position="423"/>
    </location>
    <ligand>
        <name>acetyl-CoA</name>
        <dbReference type="ChEBI" id="CHEBI:57288"/>
    </ligand>
</feature>
<feature type="binding site" evidence="20">
    <location>
        <begin position="386"/>
        <end position="387"/>
    </location>
    <ligand>
        <name>acetyl-CoA</name>
        <dbReference type="ChEBI" id="CHEBI:57288"/>
    </ligand>
</feature>
<proteinExistence type="inferred from homology"/>
<comment type="function">
    <text evidence="19 20">Catalyzes the last two sequential reactions in the de novo biosynthetic pathway for UDP-N-acetylglucosamine (UDP-GlcNAc). The C-terminal domain catalyzes the transfer of acetyl group from acetyl coenzyme A to glucosamine-1-phosphate (GlcN-1-P) to produce N-acetylglucosamine-1-phosphate (GlcNAc-1-P), which is converted into UDP-GlcNAc by the transfer of uridine 5-monophosphate (from uridine 5-triphosphate), a reaction catalyzed by the N-terminal domain.</text>
</comment>
<dbReference type="SUPFAM" id="SSF51161">
    <property type="entry name" value="Trimeric LpxA-like enzymes"/>
    <property type="match status" value="1"/>
</dbReference>
<evidence type="ECO:0000313" key="23">
    <source>
        <dbReference type="Proteomes" id="UP001519343"/>
    </source>
</evidence>
<feature type="domain" description="Nucleotidyl transferase" evidence="21">
    <location>
        <begin position="6"/>
        <end position="215"/>
    </location>
</feature>
<feature type="binding site" evidence="20">
    <location>
        <position position="155"/>
    </location>
    <ligand>
        <name>UDP-N-acetyl-alpha-D-glucosamine</name>
        <dbReference type="ChEBI" id="CHEBI:57705"/>
    </ligand>
</feature>
<evidence type="ECO:0000256" key="17">
    <source>
        <dbReference type="ARBA" id="ARBA00048247"/>
    </source>
</evidence>
<evidence type="ECO:0000256" key="18">
    <source>
        <dbReference type="ARBA" id="ARBA00048493"/>
    </source>
</evidence>
<feature type="binding site" evidence="20">
    <location>
        <position position="228"/>
    </location>
    <ligand>
        <name>UDP-N-acetyl-alpha-D-glucosamine</name>
        <dbReference type="ChEBI" id="CHEBI:57705"/>
    </ligand>
</feature>
<evidence type="ECO:0000256" key="7">
    <source>
        <dbReference type="ARBA" id="ARBA00022679"/>
    </source>
</evidence>
<dbReference type="HAMAP" id="MF_01631">
    <property type="entry name" value="GlmU"/>
    <property type="match status" value="1"/>
</dbReference>
<dbReference type="InterPro" id="IPR050065">
    <property type="entry name" value="GlmU-like"/>
</dbReference>
<comment type="cofactor">
    <cofactor evidence="20">
        <name>Mg(2+)</name>
        <dbReference type="ChEBI" id="CHEBI:18420"/>
    </cofactor>
    <text evidence="20">Binds 1 Mg(2+) ion per subunit.</text>
</comment>
<evidence type="ECO:0000256" key="11">
    <source>
        <dbReference type="ARBA" id="ARBA00022842"/>
    </source>
</evidence>
<feature type="binding site" evidence="20">
    <location>
        <position position="377"/>
    </location>
    <ligand>
        <name>UDP-N-acetyl-alpha-D-glucosamine</name>
        <dbReference type="ChEBI" id="CHEBI:57705"/>
    </ligand>
</feature>
<comment type="caution">
    <text evidence="22">The sequence shown here is derived from an EMBL/GenBank/DDBJ whole genome shotgun (WGS) entry which is preliminary data.</text>
</comment>
<evidence type="ECO:0000256" key="16">
    <source>
        <dbReference type="ARBA" id="ARBA00023316"/>
    </source>
</evidence>
<feature type="binding site" evidence="20">
    <location>
        <position position="440"/>
    </location>
    <ligand>
        <name>acetyl-CoA</name>
        <dbReference type="ChEBI" id="CHEBI:57288"/>
    </ligand>
</feature>
<evidence type="ECO:0000256" key="19">
    <source>
        <dbReference type="ARBA" id="ARBA00049628"/>
    </source>
</evidence>
<dbReference type="CDD" id="cd03353">
    <property type="entry name" value="LbH_GlmU_C"/>
    <property type="match status" value="1"/>
</dbReference>
<feature type="binding site" evidence="20">
    <location>
        <position position="73"/>
    </location>
    <ligand>
        <name>UDP-N-acetyl-alpha-D-glucosamine</name>
        <dbReference type="ChEBI" id="CHEBI:57705"/>
    </ligand>
</feature>
<comment type="similarity">
    <text evidence="5 20">In the N-terminal section; belongs to the N-acetylglucosamine-1-phosphate uridyltransferase family.</text>
</comment>
<dbReference type="InterPro" id="IPR005835">
    <property type="entry name" value="NTP_transferase_dom"/>
</dbReference>
<keyword evidence="13 20" id="KW-0573">Peptidoglycan synthesis</keyword>
<evidence type="ECO:0000256" key="13">
    <source>
        <dbReference type="ARBA" id="ARBA00022984"/>
    </source>
</evidence>
<keyword evidence="15 20" id="KW-0012">Acyltransferase</keyword>
<dbReference type="PANTHER" id="PTHR43584:SF3">
    <property type="entry name" value="BIFUNCTIONAL PROTEIN GLMU"/>
    <property type="match status" value="1"/>
</dbReference>
<feature type="binding site" evidence="20">
    <location>
        <position position="103"/>
    </location>
    <ligand>
        <name>Mg(2+)</name>
        <dbReference type="ChEBI" id="CHEBI:18420"/>
    </ligand>
</feature>
<dbReference type="RefSeq" id="WP_209810497.1">
    <property type="nucleotide sequence ID" value="NZ_JAGGKT010000006.1"/>
</dbReference>
<evidence type="ECO:0000256" key="2">
    <source>
        <dbReference type="ARBA" id="ARBA00005166"/>
    </source>
</evidence>
<evidence type="ECO:0000256" key="1">
    <source>
        <dbReference type="ARBA" id="ARBA00004496"/>
    </source>
</evidence>
<keyword evidence="23" id="KW-1185">Reference proteome</keyword>
<feature type="active site" description="Proton acceptor" evidence="20">
    <location>
        <position position="363"/>
    </location>
</feature>
<dbReference type="InterPro" id="IPR005882">
    <property type="entry name" value="Bifunctional_GlmU"/>
</dbReference>
<comment type="subunit">
    <text evidence="20">Homotrimer.</text>
</comment>
<feature type="binding site" evidence="20">
    <location>
        <position position="140"/>
    </location>
    <ligand>
        <name>UDP-N-acetyl-alpha-D-glucosamine</name>
        <dbReference type="ChEBI" id="CHEBI:57705"/>
    </ligand>
</feature>
<evidence type="ECO:0000256" key="5">
    <source>
        <dbReference type="ARBA" id="ARBA00007947"/>
    </source>
</evidence>
<evidence type="ECO:0000256" key="12">
    <source>
        <dbReference type="ARBA" id="ARBA00022960"/>
    </source>
</evidence>
<evidence type="ECO:0000256" key="14">
    <source>
        <dbReference type="ARBA" id="ARBA00023268"/>
    </source>
</evidence>
<feature type="binding site" evidence="20">
    <location>
        <position position="228"/>
    </location>
    <ligand>
        <name>Mg(2+)</name>
        <dbReference type="ChEBI" id="CHEBI:18420"/>
    </ligand>
</feature>
<keyword evidence="8 20" id="KW-0548">Nucleotidyltransferase</keyword>
<evidence type="ECO:0000256" key="4">
    <source>
        <dbReference type="ARBA" id="ARBA00007707"/>
    </source>
</evidence>
<evidence type="ECO:0000256" key="15">
    <source>
        <dbReference type="ARBA" id="ARBA00023315"/>
    </source>
</evidence>